<comment type="similarity">
    <text evidence="1">Belongs to the aldo/keto reductase family.</text>
</comment>
<evidence type="ECO:0000256" key="6">
    <source>
        <dbReference type="PIRSR" id="PIRSR000097-3"/>
    </source>
</evidence>
<dbReference type="GO" id="GO:0016652">
    <property type="term" value="F:oxidoreductase activity, acting on NAD(P)H as acceptor"/>
    <property type="evidence" value="ECO:0007669"/>
    <property type="project" value="InterPro"/>
</dbReference>
<evidence type="ECO:0000256" key="4">
    <source>
        <dbReference type="PIRSR" id="PIRSR000097-1"/>
    </source>
</evidence>
<evidence type="ECO:0000259" key="7">
    <source>
        <dbReference type="Pfam" id="PF00248"/>
    </source>
</evidence>
<gene>
    <name evidence="8" type="ORF">BT96DRAFT_913085</name>
</gene>
<evidence type="ECO:0000256" key="3">
    <source>
        <dbReference type="ARBA" id="ARBA00023002"/>
    </source>
</evidence>
<dbReference type="CDD" id="cd19120">
    <property type="entry name" value="AKR_AKR3C2-3"/>
    <property type="match status" value="1"/>
</dbReference>
<proteinExistence type="inferred from homology"/>
<feature type="site" description="Lowers pKa of active site Tyr" evidence="6">
    <location>
        <position position="76"/>
    </location>
</feature>
<evidence type="ECO:0000256" key="1">
    <source>
        <dbReference type="ARBA" id="ARBA00007905"/>
    </source>
</evidence>
<dbReference type="InterPro" id="IPR044494">
    <property type="entry name" value="AKR3C2/3"/>
</dbReference>
<evidence type="ECO:0000256" key="2">
    <source>
        <dbReference type="ARBA" id="ARBA00022857"/>
    </source>
</evidence>
<feature type="binding site" evidence="5">
    <location>
        <position position="107"/>
    </location>
    <ligand>
        <name>substrate</name>
    </ligand>
</feature>
<dbReference type="OrthoDB" id="416253at2759"/>
<dbReference type="Gene3D" id="3.20.20.100">
    <property type="entry name" value="NADP-dependent oxidoreductase domain"/>
    <property type="match status" value="1"/>
</dbReference>
<organism evidence="8 9">
    <name type="scientific">Gymnopus androsaceus JB14</name>
    <dbReference type="NCBI Taxonomy" id="1447944"/>
    <lineage>
        <taxon>Eukaryota</taxon>
        <taxon>Fungi</taxon>
        <taxon>Dikarya</taxon>
        <taxon>Basidiomycota</taxon>
        <taxon>Agaricomycotina</taxon>
        <taxon>Agaricomycetes</taxon>
        <taxon>Agaricomycetidae</taxon>
        <taxon>Agaricales</taxon>
        <taxon>Marasmiineae</taxon>
        <taxon>Omphalotaceae</taxon>
        <taxon>Gymnopus</taxon>
    </lineage>
</organism>
<reference evidence="8" key="1">
    <citation type="journal article" date="2019" name="Environ. Microbiol.">
        <title>Fungal ecological strategies reflected in gene transcription - a case study of two litter decomposers.</title>
        <authorList>
            <person name="Barbi F."/>
            <person name="Kohler A."/>
            <person name="Barry K."/>
            <person name="Baskaran P."/>
            <person name="Daum C."/>
            <person name="Fauchery L."/>
            <person name="Ihrmark K."/>
            <person name="Kuo A."/>
            <person name="LaButti K."/>
            <person name="Lipzen A."/>
            <person name="Morin E."/>
            <person name="Grigoriev I.V."/>
            <person name="Henrissat B."/>
            <person name="Lindahl B."/>
            <person name="Martin F."/>
        </authorList>
    </citation>
    <scope>NUCLEOTIDE SEQUENCE</scope>
    <source>
        <strain evidence="8">JB14</strain>
    </source>
</reference>
<accession>A0A6A4IKT1</accession>
<keyword evidence="2" id="KW-0521">NADP</keyword>
<dbReference type="FunFam" id="3.20.20.100:FF:000002">
    <property type="entry name" value="2,5-diketo-D-gluconic acid reductase A"/>
    <property type="match status" value="1"/>
</dbReference>
<evidence type="ECO:0000313" key="8">
    <source>
        <dbReference type="EMBL" id="KAE9409517.1"/>
    </source>
</evidence>
<dbReference type="PANTHER" id="PTHR43827:SF3">
    <property type="entry name" value="NADP-DEPENDENT OXIDOREDUCTASE DOMAIN-CONTAINING PROTEIN"/>
    <property type="match status" value="1"/>
</dbReference>
<dbReference type="PANTHER" id="PTHR43827">
    <property type="entry name" value="2,5-DIKETO-D-GLUCONIC ACID REDUCTASE"/>
    <property type="match status" value="1"/>
</dbReference>
<dbReference type="AlphaFoldDB" id="A0A6A4IKT1"/>
<dbReference type="PRINTS" id="PR00069">
    <property type="entry name" value="ALDKETRDTASE"/>
</dbReference>
<dbReference type="PIRSF" id="PIRSF000097">
    <property type="entry name" value="AKR"/>
    <property type="match status" value="1"/>
</dbReference>
<keyword evidence="9" id="KW-1185">Reference proteome</keyword>
<dbReference type="Pfam" id="PF00248">
    <property type="entry name" value="Aldo_ket_red"/>
    <property type="match status" value="1"/>
</dbReference>
<sequence>MSSLTFSLNDGNSIPWLGFGTGTALYSKDAAAAVKSAIETGVTHLDGAQLYRNEESLGDGVKQSGIAREKVFITTKLAETPDGAIKSTLETSLKKLGVDYVDLFLIHSPAVAMKEGKLKQWWKEMEQIKKEGLAKSIGVSNFTVEHLQIVLEDATVVPAVNQIELHPYVWDTASQIYSFCREKGIVVESYGALTPIFRAAGGPLDPVLVSASERLSKESGISVSSGQVLFKWLIQKGVVVVTTSSKVSRIKEALSTASLPDLTSDEIVAIETEGSKLHKSALMYYVKQVQEHKE</sequence>
<dbReference type="SUPFAM" id="SSF51430">
    <property type="entry name" value="NAD(P)-linked oxidoreductase"/>
    <property type="match status" value="1"/>
</dbReference>
<dbReference type="Proteomes" id="UP000799118">
    <property type="component" value="Unassembled WGS sequence"/>
</dbReference>
<evidence type="ECO:0000256" key="5">
    <source>
        <dbReference type="PIRSR" id="PIRSR000097-2"/>
    </source>
</evidence>
<dbReference type="InterPro" id="IPR020471">
    <property type="entry name" value="AKR"/>
</dbReference>
<dbReference type="InterPro" id="IPR018170">
    <property type="entry name" value="Aldo/ket_reductase_CS"/>
</dbReference>
<feature type="domain" description="NADP-dependent oxidoreductase" evidence="7">
    <location>
        <begin position="22"/>
        <end position="271"/>
    </location>
</feature>
<dbReference type="PROSITE" id="PS00062">
    <property type="entry name" value="ALDOKETO_REDUCTASE_2"/>
    <property type="match status" value="1"/>
</dbReference>
<dbReference type="EMBL" id="ML769387">
    <property type="protein sequence ID" value="KAE9409517.1"/>
    <property type="molecule type" value="Genomic_DNA"/>
</dbReference>
<feature type="active site" description="Proton donor" evidence="4">
    <location>
        <position position="51"/>
    </location>
</feature>
<keyword evidence="3" id="KW-0560">Oxidoreductase</keyword>
<dbReference type="InterPro" id="IPR036812">
    <property type="entry name" value="NAD(P)_OxRdtase_dom_sf"/>
</dbReference>
<dbReference type="InterPro" id="IPR023210">
    <property type="entry name" value="NADP_OxRdtase_dom"/>
</dbReference>
<protein>
    <submittedName>
        <fullName evidence="8">Aldo/keto reductase</fullName>
    </submittedName>
</protein>
<name>A0A6A4IKT1_9AGAR</name>
<evidence type="ECO:0000313" key="9">
    <source>
        <dbReference type="Proteomes" id="UP000799118"/>
    </source>
</evidence>
<dbReference type="GO" id="GO:0016616">
    <property type="term" value="F:oxidoreductase activity, acting on the CH-OH group of donors, NAD or NADP as acceptor"/>
    <property type="evidence" value="ECO:0007669"/>
    <property type="project" value="UniProtKB-ARBA"/>
</dbReference>